<dbReference type="AlphaFoldDB" id="A0A2S8GC43"/>
<gene>
    <name evidence="2" type="ORF">C5Y93_27040</name>
</gene>
<dbReference type="Proteomes" id="UP000237819">
    <property type="component" value="Unassembled WGS sequence"/>
</dbReference>
<accession>A0A2S8GC43</accession>
<protein>
    <recommendedName>
        <fullName evidence="4">HEAT repeat domain-containing protein</fullName>
    </recommendedName>
</protein>
<dbReference type="Pfam" id="PF13646">
    <property type="entry name" value="HEAT_2"/>
    <property type="match status" value="1"/>
</dbReference>
<evidence type="ECO:0008006" key="4">
    <source>
        <dbReference type="Google" id="ProtNLM"/>
    </source>
</evidence>
<comment type="caution">
    <text evidence="2">The sequence shown here is derived from an EMBL/GenBank/DDBJ whole genome shotgun (WGS) entry which is preliminary data.</text>
</comment>
<dbReference type="SUPFAM" id="SSF48371">
    <property type="entry name" value="ARM repeat"/>
    <property type="match status" value="1"/>
</dbReference>
<dbReference type="Gene3D" id="1.25.10.10">
    <property type="entry name" value="Leucine-rich Repeat Variant"/>
    <property type="match status" value="1"/>
</dbReference>
<reference evidence="2 3" key="1">
    <citation type="submission" date="2018-02" db="EMBL/GenBank/DDBJ databases">
        <title>Comparative genomes isolates from brazilian mangrove.</title>
        <authorList>
            <person name="Araujo J.E."/>
            <person name="Taketani R.G."/>
            <person name="Silva M.C.P."/>
            <person name="Loureco M.V."/>
            <person name="Andreote F.D."/>
        </authorList>
    </citation>
    <scope>NUCLEOTIDE SEQUENCE [LARGE SCALE GENOMIC DNA]</scope>
    <source>
        <strain evidence="2 3">Nap-Phe MGV</strain>
    </source>
</reference>
<sequence length="357" mass="40997">MTYEVETGSGTLVLGRNTVRDVVAFSEQLKQYETFLPRMPDTIEGQFQMARWCDKNNLPEKRDYHYNEILKKEPDNEAARRALGYDRFQGKWIIRDEWNRQQGYVRDGRSWRYPQDITMSKRAATIEEKQVEWRKQIRILYRSLRRGGDKAQQAAAEIQKINDPYAALPLIEILNDERVPAIKELLIEALTNIDTSESTMALVKFAADDEDPSIRDRATIGLENRDNRLAVNYLISKLDSKSNEKINRAALVLARLKNPSSVRPLIEALVTTHKFKIQQGGQPGRTTAGFGDTGGGGMSFGQQKPIEVERNIENHAVLRALLEIIDEDVNFQFDEASWKLWYANKKIPLTVDLRRDG</sequence>
<dbReference type="EMBL" id="PUHZ01000025">
    <property type="protein sequence ID" value="PQO42017.1"/>
    <property type="molecule type" value="Genomic_DNA"/>
</dbReference>
<dbReference type="InterPro" id="IPR011989">
    <property type="entry name" value="ARM-like"/>
</dbReference>
<evidence type="ECO:0000256" key="1">
    <source>
        <dbReference type="SAM" id="MobiDB-lite"/>
    </source>
</evidence>
<dbReference type="InterPro" id="IPR016024">
    <property type="entry name" value="ARM-type_fold"/>
</dbReference>
<evidence type="ECO:0000313" key="2">
    <source>
        <dbReference type="EMBL" id="PQO42017.1"/>
    </source>
</evidence>
<name>A0A2S8GC43_9BACT</name>
<proteinExistence type="predicted"/>
<organism evidence="2 3">
    <name type="scientific">Blastopirellula marina</name>
    <dbReference type="NCBI Taxonomy" id="124"/>
    <lineage>
        <taxon>Bacteria</taxon>
        <taxon>Pseudomonadati</taxon>
        <taxon>Planctomycetota</taxon>
        <taxon>Planctomycetia</taxon>
        <taxon>Pirellulales</taxon>
        <taxon>Pirellulaceae</taxon>
        <taxon>Blastopirellula</taxon>
    </lineage>
</organism>
<evidence type="ECO:0000313" key="3">
    <source>
        <dbReference type="Proteomes" id="UP000237819"/>
    </source>
</evidence>
<feature type="region of interest" description="Disordered" evidence="1">
    <location>
        <begin position="277"/>
        <end position="296"/>
    </location>
</feature>